<proteinExistence type="predicted"/>
<reference evidence="2" key="1">
    <citation type="submission" date="2023-10" db="EMBL/GenBank/DDBJ databases">
        <title>Genome assembly of Pristionchus species.</title>
        <authorList>
            <person name="Yoshida K."/>
            <person name="Sommer R.J."/>
        </authorList>
    </citation>
    <scope>NUCLEOTIDE SEQUENCE</scope>
    <source>
        <strain evidence="2">RS5133</strain>
    </source>
</reference>
<evidence type="ECO:0000256" key="1">
    <source>
        <dbReference type="SAM" id="SignalP"/>
    </source>
</evidence>
<name>A0AAV5V0U0_9BILA</name>
<comment type="caution">
    <text evidence="2">The sequence shown here is derived from an EMBL/GenBank/DDBJ whole genome shotgun (WGS) entry which is preliminary data.</text>
</comment>
<accession>A0AAV5V0U0</accession>
<dbReference type="AlphaFoldDB" id="A0AAV5V0U0"/>
<evidence type="ECO:0000313" key="2">
    <source>
        <dbReference type="EMBL" id="GMT11430.1"/>
    </source>
</evidence>
<sequence length="163" mass="18855">HLFLLIFNLHILYPSTVLSTPHCLLYPTHCSTQQFSLPISRSIQLIPETHTSESLLLREIFGVDETSSREFVNLRLLGWVFHLHDHGRSEEGHDEQEFVLVATRHREELLKGTADVLILVTAFGCRRGDEGTVDDVIEGHWERKRRGNGERDEWREEMGRDGD</sequence>
<protein>
    <submittedName>
        <fullName evidence="2">Uncharacterized protein</fullName>
    </submittedName>
</protein>
<feature type="non-terminal residue" evidence="2">
    <location>
        <position position="163"/>
    </location>
</feature>
<dbReference type="Proteomes" id="UP001432322">
    <property type="component" value="Unassembled WGS sequence"/>
</dbReference>
<keyword evidence="3" id="KW-1185">Reference proteome</keyword>
<feature type="non-terminal residue" evidence="2">
    <location>
        <position position="1"/>
    </location>
</feature>
<organism evidence="2 3">
    <name type="scientific">Pristionchus fissidentatus</name>
    <dbReference type="NCBI Taxonomy" id="1538716"/>
    <lineage>
        <taxon>Eukaryota</taxon>
        <taxon>Metazoa</taxon>
        <taxon>Ecdysozoa</taxon>
        <taxon>Nematoda</taxon>
        <taxon>Chromadorea</taxon>
        <taxon>Rhabditida</taxon>
        <taxon>Rhabditina</taxon>
        <taxon>Diplogasteromorpha</taxon>
        <taxon>Diplogasteroidea</taxon>
        <taxon>Neodiplogasteridae</taxon>
        <taxon>Pristionchus</taxon>
    </lineage>
</organism>
<dbReference type="EMBL" id="BTSY01000001">
    <property type="protein sequence ID" value="GMT11430.1"/>
    <property type="molecule type" value="Genomic_DNA"/>
</dbReference>
<evidence type="ECO:0000313" key="3">
    <source>
        <dbReference type="Proteomes" id="UP001432322"/>
    </source>
</evidence>
<gene>
    <name evidence="2" type="ORF">PFISCL1PPCAC_2727</name>
</gene>
<keyword evidence="1" id="KW-0732">Signal</keyword>
<feature type="chain" id="PRO_5043607793" evidence="1">
    <location>
        <begin position="20"/>
        <end position="163"/>
    </location>
</feature>
<feature type="signal peptide" evidence="1">
    <location>
        <begin position="1"/>
        <end position="19"/>
    </location>
</feature>